<evidence type="ECO:0000313" key="1">
    <source>
        <dbReference type="EMBL" id="RHE40992.1"/>
    </source>
</evidence>
<dbReference type="InterPro" id="IPR043148">
    <property type="entry name" value="TagF_C"/>
</dbReference>
<dbReference type="SUPFAM" id="SSF53756">
    <property type="entry name" value="UDP-Glycosyltransferase/glycogen phosphorylase"/>
    <property type="match status" value="1"/>
</dbReference>
<dbReference type="GO" id="GO:0047355">
    <property type="term" value="F:CDP-glycerol glycerophosphotransferase activity"/>
    <property type="evidence" value="ECO:0007669"/>
    <property type="project" value="InterPro"/>
</dbReference>
<reference evidence="1 2" key="1">
    <citation type="submission" date="2018-08" db="EMBL/GenBank/DDBJ databases">
        <title>A genome reference for cultivated species of the human gut microbiota.</title>
        <authorList>
            <person name="Zou Y."/>
            <person name="Xue W."/>
            <person name="Luo G."/>
        </authorList>
    </citation>
    <scope>NUCLEOTIDE SEQUENCE [LARGE SCALE GENOMIC DNA]</scope>
    <source>
        <strain evidence="1 2">AM28-23</strain>
    </source>
</reference>
<organism evidence="1 2">
    <name type="scientific">Blautia obeum</name>
    <dbReference type="NCBI Taxonomy" id="40520"/>
    <lineage>
        <taxon>Bacteria</taxon>
        <taxon>Bacillati</taxon>
        <taxon>Bacillota</taxon>
        <taxon>Clostridia</taxon>
        <taxon>Lachnospirales</taxon>
        <taxon>Lachnospiraceae</taxon>
        <taxon>Blautia</taxon>
    </lineage>
</organism>
<dbReference type="EMBL" id="QSKF01000003">
    <property type="protein sequence ID" value="RHE40992.1"/>
    <property type="molecule type" value="Genomic_DNA"/>
</dbReference>
<dbReference type="AlphaFoldDB" id="A0A414J945"/>
<accession>A0A414J945</accession>
<gene>
    <name evidence="1" type="ORF">DW740_05520</name>
</gene>
<dbReference type="PANTHER" id="PTHR37316">
    <property type="entry name" value="TEICHOIC ACID GLYCEROL-PHOSPHATE PRIMASE"/>
    <property type="match status" value="1"/>
</dbReference>
<dbReference type="InterPro" id="IPR051612">
    <property type="entry name" value="Teichoic_Acid_Biosynth"/>
</dbReference>
<protein>
    <submittedName>
        <fullName evidence="1">Teichoic acid biosynthesis protein TagF</fullName>
    </submittedName>
</protein>
<proteinExistence type="predicted"/>
<sequence>MTDQTLSNPAASCSLRSIRLRHGNLNISADLTAGSFKYVKTVLSYQNKLNEDATSFDFRTDLITDRKSTVRLQISLNLKDLLLKSLYWHVYIILEDPASGELAEIPVHMDTRQRLFHKFLYNGAHHTENGFSFYPFYTGDKTLAFAYRECTPYDSTSLIYKEIFAVLLYRLTRSYWKKQHICLVCEKFSSMAQDNGYYFFKHCMENNEQAYLNKKILYIIDKKSPDYPKVAPYGRNIIPFMSLRHMCSLLAADLIVSSDSKYHAYATQCRHSIFNRYIKKKKSVFLQHGVTALKRVDSIYGKGNRSACDLFIVTNTMEEKIILDNFGYEPAEVANTGFARWDVLKDCSQDSHNILIMPTWRNWLDSVSDEAFEDSTYFRNYMQLLNSRHFNEILEKHDLQIYFYLHAKFQSHLKTFRIASNRIHVLSFGDTPVNEMLMKCRMLITDYSSVCWDMLYQNKPTLFYQFDLDQYNEAHGSYIDMHKDLFGDRAETSSELFDLIEKAAEHDFALKPAYARQRSEYFQFEDQQHSRQICKAIKRRFC</sequence>
<dbReference type="Gene3D" id="3.40.50.12580">
    <property type="match status" value="1"/>
</dbReference>
<dbReference type="Pfam" id="PF04464">
    <property type="entry name" value="Glyphos_transf"/>
    <property type="match status" value="1"/>
</dbReference>
<dbReference type="Proteomes" id="UP000283745">
    <property type="component" value="Unassembled WGS sequence"/>
</dbReference>
<evidence type="ECO:0000313" key="2">
    <source>
        <dbReference type="Proteomes" id="UP000283745"/>
    </source>
</evidence>
<name>A0A414J945_9FIRM</name>
<comment type="caution">
    <text evidence="1">The sequence shown here is derived from an EMBL/GenBank/DDBJ whole genome shotgun (WGS) entry which is preliminary data.</text>
</comment>
<dbReference type="InterPro" id="IPR007554">
    <property type="entry name" value="Glycerophosphate_synth"/>
</dbReference>
<dbReference type="GO" id="GO:0016020">
    <property type="term" value="C:membrane"/>
    <property type="evidence" value="ECO:0007669"/>
    <property type="project" value="InterPro"/>
</dbReference>
<dbReference type="RefSeq" id="WP_118050290.1">
    <property type="nucleotide sequence ID" value="NZ_CABJFK010000003.1"/>
</dbReference>
<dbReference type="PANTHER" id="PTHR37316:SF3">
    <property type="entry name" value="TEICHOIC ACID GLYCEROL-PHOSPHATE TRANSFERASE"/>
    <property type="match status" value="1"/>
</dbReference>